<keyword evidence="3 6" id="KW-0808">Transferase</keyword>
<dbReference type="PROSITE" id="PS51608">
    <property type="entry name" value="SAM_MT_UBIE"/>
    <property type="match status" value="1"/>
</dbReference>
<feature type="binding site" evidence="6">
    <location>
        <begin position="120"/>
        <end position="121"/>
    </location>
    <ligand>
        <name>S-adenosyl-L-methionine</name>
        <dbReference type="ChEBI" id="CHEBI:59789"/>
    </ligand>
</feature>
<evidence type="ECO:0000256" key="6">
    <source>
        <dbReference type="HAMAP-Rule" id="MF_01813"/>
    </source>
</evidence>
<dbReference type="InterPro" id="IPR023576">
    <property type="entry name" value="UbiE/COQ5_MeTrFase_CS"/>
</dbReference>
<dbReference type="PANTHER" id="PTHR43591">
    <property type="entry name" value="METHYLTRANSFERASE"/>
    <property type="match status" value="1"/>
</dbReference>
<dbReference type="HAMAP" id="MF_01813">
    <property type="entry name" value="MenG_UbiE_methyltr"/>
    <property type="match status" value="1"/>
</dbReference>
<comment type="caution">
    <text evidence="7">The sequence shown here is derived from an EMBL/GenBank/DDBJ whole genome shotgun (WGS) entry which is preliminary data.</text>
</comment>
<dbReference type="PROSITE" id="PS01184">
    <property type="entry name" value="UBIE_2"/>
    <property type="match status" value="1"/>
</dbReference>
<dbReference type="GO" id="GO:0032259">
    <property type="term" value="P:methylation"/>
    <property type="evidence" value="ECO:0007669"/>
    <property type="project" value="UniProtKB-KW"/>
</dbReference>
<dbReference type="PANTHER" id="PTHR43591:SF24">
    <property type="entry name" value="2-METHOXY-6-POLYPRENYL-1,4-BENZOQUINOL METHYLASE, MITOCHONDRIAL"/>
    <property type="match status" value="1"/>
</dbReference>
<dbReference type="GO" id="GO:0008425">
    <property type="term" value="F:2-methoxy-6-polyprenyl-1,4-benzoquinol methyltransferase activity"/>
    <property type="evidence" value="ECO:0007669"/>
    <property type="project" value="UniProtKB-UniRule"/>
</dbReference>
<comment type="catalytic activity">
    <reaction evidence="6">
        <text>a 2-demethylmenaquinol + S-adenosyl-L-methionine = a menaquinol + S-adenosyl-L-homocysteine + H(+)</text>
        <dbReference type="Rhea" id="RHEA:42640"/>
        <dbReference type="Rhea" id="RHEA-COMP:9539"/>
        <dbReference type="Rhea" id="RHEA-COMP:9563"/>
        <dbReference type="ChEBI" id="CHEBI:15378"/>
        <dbReference type="ChEBI" id="CHEBI:18151"/>
        <dbReference type="ChEBI" id="CHEBI:55437"/>
        <dbReference type="ChEBI" id="CHEBI:57856"/>
        <dbReference type="ChEBI" id="CHEBI:59789"/>
        <dbReference type="EC" id="2.1.1.163"/>
    </reaction>
</comment>
<accession>A0A972VWL8</accession>
<evidence type="ECO:0000313" key="7">
    <source>
        <dbReference type="EMBL" id="NQV64931.1"/>
    </source>
</evidence>
<evidence type="ECO:0000256" key="5">
    <source>
        <dbReference type="ARBA" id="ARBA00022691"/>
    </source>
</evidence>
<dbReference type="SUPFAM" id="SSF53335">
    <property type="entry name" value="S-adenosyl-L-methionine-dependent methyltransferases"/>
    <property type="match status" value="1"/>
</dbReference>
<evidence type="ECO:0000256" key="4">
    <source>
        <dbReference type="ARBA" id="ARBA00022688"/>
    </source>
</evidence>
<feature type="binding site" evidence="6">
    <location>
        <position position="92"/>
    </location>
    <ligand>
        <name>S-adenosyl-L-methionine</name>
        <dbReference type="ChEBI" id="CHEBI:59789"/>
    </ligand>
</feature>
<dbReference type="GO" id="GO:0009060">
    <property type="term" value="P:aerobic respiration"/>
    <property type="evidence" value="ECO:0007669"/>
    <property type="project" value="UniProtKB-UniRule"/>
</dbReference>
<dbReference type="Pfam" id="PF01209">
    <property type="entry name" value="Ubie_methyltran"/>
    <property type="match status" value="1"/>
</dbReference>
<comment type="similarity">
    <text evidence="6">Belongs to the class I-like SAM-binding methyltransferase superfamily. MenG/UbiE family.</text>
</comment>
<keyword evidence="4 6" id="KW-0831">Ubiquinone biosynthesis</keyword>
<feature type="binding site" evidence="6">
    <location>
        <position position="71"/>
    </location>
    <ligand>
        <name>S-adenosyl-L-methionine</name>
        <dbReference type="ChEBI" id="CHEBI:59789"/>
    </ligand>
</feature>
<dbReference type="NCBIfam" id="TIGR01934">
    <property type="entry name" value="MenG_MenH_UbiE"/>
    <property type="match status" value="1"/>
</dbReference>
<dbReference type="EC" id="2.1.1.163" evidence="6"/>
<dbReference type="AlphaFoldDB" id="A0A972VWL8"/>
<comment type="caution">
    <text evidence="6">Lacks conserved residue(s) required for the propagation of feature annotation.</text>
</comment>
<protein>
    <recommendedName>
        <fullName evidence="6">Ubiquinone/menaquinone biosynthesis C-methyltransferase UbiE</fullName>
        <ecNumber evidence="6">2.1.1.163</ecNumber>
        <ecNumber evidence="6">2.1.1.201</ecNumber>
    </recommendedName>
    <alternativeName>
        <fullName evidence="6">2-methoxy-6-polyprenyl-1,4-benzoquinol methylase</fullName>
    </alternativeName>
    <alternativeName>
        <fullName evidence="6">Demethylmenaquinone methyltransferase</fullName>
    </alternativeName>
</protein>
<dbReference type="CDD" id="cd02440">
    <property type="entry name" value="AdoMet_MTases"/>
    <property type="match status" value="1"/>
</dbReference>
<keyword evidence="1 6" id="KW-0474">Menaquinone biosynthesis</keyword>
<reference evidence="7" key="1">
    <citation type="submission" date="2020-05" db="EMBL/GenBank/DDBJ databases">
        <title>Sulfur intermediates as new biogeochemical hubs in an aquatic model microbial ecosystem.</title>
        <authorList>
            <person name="Vigneron A."/>
        </authorList>
    </citation>
    <scope>NUCLEOTIDE SEQUENCE</scope>
    <source>
        <strain evidence="7">Bin.250</strain>
    </source>
</reference>
<comment type="function">
    <text evidence="6">Methyltransferase required for the conversion of demethylmenaquinol (DMKH2) to menaquinol (MKH2) and the conversion of 2-polyprenyl-6-methoxy-1,4-benzoquinol (DDMQH2) to 2-polyprenyl-3-methyl-6-methoxy-1,4-benzoquinol (DMQH2).</text>
</comment>
<dbReference type="GO" id="GO:0043770">
    <property type="term" value="F:demethylmenaquinone methyltransferase activity"/>
    <property type="evidence" value="ECO:0007669"/>
    <property type="project" value="UniProtKB-UniRule"/>
</dbReference>
<dbReference type="InterPro" id="IPR004033">
    <property type="entry name" value="UbiE/COQ5_MeTrFase"/>
</dbReference>
<evidence type="ECO:0000256" key="1">
    <source>
        <dbReference type="ARBA" id="ARBA00022428"/>
    </source>
</evidence>
<comment type="catalytic activity">
    <reaction evidence="6">
        <text>a 2-methoxy-6-(all-trans-polyprenyl)benzene-1,4-diol + S-adenosyl-L-methionine = a 5-methoxy-2-methyl-3-(all-trans-polyprenyl)benzene-1,4-diol + S-adenosyl-L-homocysteine + H(+)</text>
        <dbReference type="Rhea" id="RHEA:28286"/>
        <dbReference type="Rhea" id="RHEA-COMP:10858"/>
        <dbReference type="Rhea" id="RHEA-COMP:10859"/>
        <dbReference type="ChEBI" id="CHEBI:15378"/>
        <dbReference type="ChEBI" id="CHEBI:57856"/>
        <dbReference type="ChEBI" id="CHEBI:59789"/>
        <dbReference type="ChEBI" id="CHEBI:84166"/>
        <dbReference type="ChEBI" id="CHEBI:84167"/>
        <dbReference type="EC" id="2.1.1.201"/>
    </reaction>
</comment>
<dbReference type="EC" id="2.1.1.201" evidence="6"/>
<name>A0A972VWL8_9GAMM</name>
<gene>
    <name evidence="6" type="primary">ubiE</name>
    <name evidence="7" type="ORF">HQ497_06160</name>
</gene>
<evidence type="ECO:0000256" key="2">
    <source>
        <dbReference type="ARBA" id="ARBA00022603"/>
    </source>
</evidence>
<dbReference type="InterPro" id="IPR029063">
    <property type="entry name" value="SAM-dependent_MTases_sf"/>
</dbReference>
<evidence type="ECO:0000256" key="3">
    <source>
        <dbReference type="ARBA" id="ARBA00022679"/>
    </source>
</evidence>
<evidence type="ECO:0000313" key="8">
    <source>
        <dbReference type="Proteomes" id="UP000754644"/>
    </source>
</evidence>
<proteinExistence type="inferred from homology"/>
<comment type="pathway">
    <text evidence="6">Quinol/quinone metabolism; menaquinone biosynthesis; menaquinol from 1,4-dihydroxy-2-naphthoate: step 2/2.</text>
</comment>
<dbReference type="GO" id="GO:0009234">
    <property type="term" value="P:menaquinone biosynthetic process"/>
    <property type="evidence" value="ECO:0007669"/>
    <property type="project" value="UniProtKB-UniRule"/>
</dbReference>
<dbReference type="Proteomes" id="UP000754644">
    <property type="component" value="Unassembled WGS sequence"/>
</dbReference>
<dbReference type="EMBL" id="JABMOJ010000227">
    <property type="protein sequence ID" value="NQV64931.1"/>
    <property type="molecule type" value="Genomic_DNA"/>
</dbReference>
<keyword evidence="2 6" id="KW-0489">Methyltransferase</keyword>
<keyword evidence="5 6" id="KW-0949">S-adenosyl-L-methionine</keyword>
<organism evidence="7 8">
    <name type="scientific">SAR86 cluster bacterium</name>
    <dbReference type="NCBI Taxonomy" id="2030880"/>
    <lineage>
        <taxon>Bacteria</taxon>
        <taxon>Pseudomonadati</taxon>
        <taxon>Pseudomonadota</taxon>
        <taxon>Gammaproteobacteria</taxon>
        <taxon>SAR86 cluster</taxon>
    </lineage>
</organism>
<dbReference type="Gene3D" id="3.40.50.150">
    <property type="entry name" value="Vaccinia Virus protein VP39"/>
    <property type="match status" value="1"/>
</dbReference>
<sequence length="250" mass="27530">MPEETTHFGRKQVPVGEKAARVAGVFHSVASRYDVMNDVMSLGSHRLMKQFAIQLTAARAGDKIMDLAGGTGDLTEKLSKIVGPAGQITLCDINYSMLSNGRDRLLDHGISGNVDYLQANAECLPFPTHHFDVITMAFGLRNVTRKEVALKEILRVLKPGGRLVVLEFSKAINPGISTIYKSFSKLWPRIGQAITGDHDSYQYLVESIEMHPDQETLKTMFSDAGFIDCSYHNLLNGIAAIHIGNKADRL</sequence>
<comment type="pathway">
    <text evidence="6">Cofactor biosynthesis; ubiquinone biosynthesis.</text>
</comment>